<comment type="caution">
    <text evidence="2">The sequence shown here is derived from an EMBL/GenBank/DDBJ whole genome shotgun (WGS) entry which is preliminary data.</text>
</comment>
<evidence type="ECO:0000313" key="2">
    <source>
        <dbReference type="EMBL" id="EYC31538.1"/>
    </source>
</evidence>
<accession>A0A016VXU3</accession>
<dbReference type="EMBL" id="JARK01001340">
    <property type="protein sequence ID" value="EYC31538.1"/>
    <property type="molecule type" value="Genomic_DNA"/>
</dbReference>
<feature type="region of interest" description="Disordered" evidence="1">
    <location>
        <begin position="1"/>
        <end position="47"/>
    </location>
</feature>
<reference evidence="3" key="1">
    <citation type="journal article" date="2015" name="Nat. Genet.">
        <title>The genome and transcriptome of the zoonotic hookworm Ancylostoma ceylanicum identify infection-specific gene families.</title>
        <authorList>
            <person name="Schwarz E.M."/>
            <person name="Hu Y."/>
            <person name="Antoshechkin I."/>
            <person name="Miller M.M."/>
            <person name="Sternberg P.W."/>
            <person name="Aroian R.V."/>
        </authorList>
    </citation>
    <scope>NUCLEOTIDE SEQUENCE</scope>
    <source>
        <strain evidence="3">HY135</strain>
    </source>
</reference>
<evidence type="ECO:0000313" key="3">
    <source>
        <dbReference type="Proteomes" id="UP000024635"/>
    </source>
</evidence>
<dbReference type="AlphaFoldDB" id="A0A016VXU3"/>
<dbReference type="Proteomes" id="UP000024635">
    <property type="component" value="Unassembled WGS sequence"/>
</dbReference>
<sequence>MMHPDLGQMKRERQRKASTAAVGVDSGGPSAASKSTQHDRVASAGTISNKPWGFLDTVPTETLIVPSQRSYVRHGPQRSRLAMRQPPQVGMLNVPIHTAGFVLVHDETAGSFRCMTIVWNRL</sequence>
<evidence type="ECO:0000256" key="1">
    <source>
        <dbReference type="SAM" id="MobiDB-lite"/>
    </source>
</evidence>
<proteinExistence type="predicted"/>
<organism evidence="2 3">
    <name type="scientific">Ancylostoma ceylanicum</name>
    <dbReference type="NCBI Taxonomy" id="53326"/>
    <lineage>
        <taxon>Eukaryota</taxon>
        <taxon>Metazoa</taxon>
        <taxon>Ecdysozoa</taxon>
        <taxon>Nematoda</taxon>
        <taxon>Chromadorea</taxon>
        <taxon>Rhabditida</taxon>
        <taxon>Rhabditina</taxon>
        <taxon>Rhabditomorpha</taxon>
        <taxon>Strongyloidea</taxon>
        <taxon>Ancylostomatidae</taxon>
        <taxon>Ancylostomatinae</taxon>
        <taxon>Ancylostoma</taxon>
    </lineage>
</organism>
<gene>
    <name evidence="2" type="primary">Acey_s0004.g2205</name>
    <name evidence="2" type="ORF">Y032_0004g2205</name>
</gene>
<keyword evidence="3" id="KW-1185">Reference proteome</keyword>
<name>A0A016VXU3_9BILA</name>
<protein>
    <submittedName>
        <fullName evidence="2">Uncharacterized protein</fullName>
    </submittedName>
</protein>